<dbReference type="AlphaFoldDB" id="A0A6A5TE84"/>
<protein>
    <submittedName>
        <fullName evidence="2">Uncharacterized protein</fullName>
    </submittedName>
</protein>
<dbReference type="OrthoDB" id="303107at2759"/>
<proteinExistence type="predicted"/>
<accession>A0A6A5TE84</accession>
<keyword evidence="1" id="KW-0175">Coiled coil</keyword>
<gene>
    <name evidence="2" type="ORF">CC80DRAFT_597797</name>
</gene>
<reference evidence="2" key="1">
    <citation type="journal article" date="2020" name="Stud. Mycol.">
        <title>101 Dothideomycetes genomes: a test case for predicting lifestyles and emergence of pathogens.</title>
        <authorList>
            <person name="Haridas S."/>
            <person name="Albert R."/>
            <person name="Binder M."/>
            <person name="Bloem J."/>
            <person name="Labutti K."/>
            <person name="Salamov A."/>
            <person name="Andreopoulos B."/>
            <person name="Baker S."/>
            <person name="Barry K."/>
            <person name="Bills G."/>
            <person name="Bluhm B."/>
            <person name="Cannon C."/>
            <person name="Castanera R."/>
            <person name="Culley D."/>
            <person name="Daum C."/>
            <person name="Ezra D."/>
            <person name="Gonzalez J."/>
            <person name="Henrissat B."/>
            <person name="Kuo A."/>
            <person name="Liang C."/>
            <person name="Lipzen A."/>
            <person name="Lutzoni F."/>
            <person name="Magnuson J."/>
            <person name="Mondo S."/>
            <person name="Nolan M."/>
            <person name="Ohm R."/>
            <person name="Pangilinan J."/>
            <person name="Park H.-J."/>
            <person name="Ramirez L."/>
            <person name="Alfaro M."/>
            <person name="Sun H."/>
            <person name="Tritt A."/>
            <person name="Yoshinaga Y."/>
            <person name="Zwiers L.-H."/>
            <person name="Turgeon B."/>
            <person name="Goodwin S."/>
            <person name="Spatafora J."/>
            <person name="Crous P."/>
            <person name="Grigoriev I."/>
        </authorList>
    </citation>
    <scope>NUCLEOTIDE SEQUENCE</scope>
    <source>
        <strain evidence="2">CBS 675.92</strain>
    </source>
</reference>
<sequence>MSSPSDARLWPYLLCLIDVHQGEADFFIAILTDQSIKEDRYTSESMWTIMRKRVLGRRRDDKGLMKRVQSEGTDAIRRGNMTREDFDQANAYRHDYKLPPLSVHFLHPKHRDASSRPHTVSKRHQQLEPNKNLRIKLNLPPRPRQEINIPGGTVEEAYRPTYLSARQAETPHTLSPYGTNLSRDHIHANDTFQRNNPNPNFPPTGVITLQQTRVQALESDKKRLTSEVISLKDILSTHLAKIDTERQRMIPFTKELHHNQNFGKDFALILNDYIKRDRQREELSTTFKVVFGSLDTNELPHLPSVPETQSGWARIYHHVMDTFEGEDLLVPKDDRATNALSAVSQPPIGDVSNTWETPLGSSAEVDYGAVLQAYVGRMLCELVFGSEYPEFVGDSSKYLEKVYQLAALKDTPAKAEALHLAVYKLLVNEPTFTGDEPPRKCMEWANSLNHEIKTLLPSAQDDTPRIHRLYQSFLHAVQFKISRQTTPLPVCFRIQWVVAGSEYDDTWMAVGSRDVRTRADSSHPRVKLCMFPALIQGELDDPVTSAGSKGIASALIHRQKFTMGVTNVSALSQVCDKLRLEKWFVVSKAIVLVK</sequence>
<dbReference type="Proteomes" id="UP000800035">
    <property type="component" value="Unassembled WGS sequence"/>
</dbReference>
<evidence type="ECO:0000256" key="1">
    <source>
        <dbReference type="SAM" id="Coils"/>
    </source>
</evidence>
<evidence type="ECO:0000313" key="2">
    <source>
        <dbReference type="EMBL" id="KAF1950921.1"/>
    </source>
</evidence>
<name>A0A6A5TE84_9PLEO</name>
<organism evidence="2 3">
    <name type="scientific">Byssothecium circinans</name>
    <dbReference type="NCBI Taxonomy" id="147558"/>
    <lineage>
        <taxon>Eukaryota</taxon>
        <taxon>Fungi</taxon>
        <taxon>Dikarya</taxon>
        <taxon>Ascomycota</taxon>
        <taxon>Pezizomycotina</taxon>
        <taxon>Dothideomycetes</taxon>
        <taxon>Pleosporomycetidae</taxon>
        <taxon>Pleosporales</taxon>
        <taxon>Massarineae</taxon>
        <taxon>Massarinaceae</taxon>
        <taxon>Byssothecium</taxon>
    </lineage>
</organism>
<dbReference type="EMBL" id="ML977021">
    <property type="protein sequence ID" value="KAF1950921.1"/>
    <property type="molecule type" value="Genomic_DNA"/>
</dbReference>
<evidence type="ECO:0000313" key="3">
    <source>
        <dbReference type="Proteomes" id="UP000800035"/>
    </source>
</evidence>
<keyword evidence="3" id="KW-1185">Reference proteome</keyword>
<feature type="coiled-coil region" evidence="1">
    <location>
        <begin position="207"/>
        <end position="234"/>
    </location>
</feature>